<reference evidence="1 2" key="1">
    <citation type="submission" date="2020-08" db="EMBL/GenBank/DDBJ databases">
        <title>Plant Genome Project.</title>
        <authorList>
            <person name="Zhang R.-G."/>
        </authorList>
    </citation>
    <scope>NUCLEOTIDE SEQUENCE [LARGE SCALE GENOMIC DNA]</scope>
    <source>
        <tissue evidence="1">Rhizome</tissue>
    </source>
</reference>
<evidence type="ECO:0000313" key="2">
    <source>
        <dbReference type="Proteomes" id="UP000734854"/>
    </source>
</evidence>
<gene>
    <name evidence="1" type="ORF">ZIOFF_009721</name>
</gene>
<dbReference type="AlphaFoldDB" id="A0A8J5LRM9"/>
<evidence type="ECO:0008006" key="3">
    <source>
        <dbReference type="Google" id="ProtNLM"/>
    </source>
</evidence>
<proteinExistence type="predicted"/>
<keyword evidence="2" id="KW-1185">Reference proteome</keyword>
<comment type="caution">
    <text evidence="1">The sequence shown here is derived from an EMBL/GenBank/DDBJ whole genome shotgun (WGS) entry which is preliminary data.</text>
</comment>
<sequence length="220" mass="24821">MSSHSCNTISDPIEGYHEVAKPSARLQWSHGHGVDRVLVTVSCHNAKEMWDYLKRIYHQDNTARRFQLDLEISNFSQDDLSIEQYYSRFLNLWSEYFGIIYSKVPKEALASVYRRNIINVSYVAQGGTVERVKCSATAAKSLGILLAIMVRKSAITHQSVNSYSKNGPTDDSRIFFHSYASGLSTIAVASIFQHLRQDPSRASPPIEVLSVSAFREERGL</sequence>
<organism evidence="1 2">
    <name type="scientific">Zingiber officinale</name>
    <name type="common">Ginger</name>
    <name type="synonym">Amomum zingiber</name>
    <dbReference type="NCBI Taxonomy" id="94328"/>
    <lineage>
        <taxon>Eukaryota</taxon>
        <taxon>Viridiplantae</taxon>
        <taxon>Streptophyta</taxon>
        <taxon>Embryophyta</taxon>
        <taxon>Tracheophyta</taxon>
        <taxon>Spermatophyta</taxon>
        <taxon>Magnoliopsida</taxon>
        <taxon>Liliopsida</taxon>
        <taxon>Zingiberales</taxon>
        <taxon>Zingiberaceae</taxon>
        <taxon>Zingiber</taxon>
    </lineage>
</organism>
<name>A0A8J5LRM9_ZINOF</name>
<dbReference type="Proteomes" id="UP000734854">
    <property type="component" value="Unassembled WGS sequence"/>
</dbReference>
<accession>A0A8J5LRM9</accession>
<evidence type="ECO:0000313" key="1">
    <source>
        <dbReference type="EMBL" id="KAG6527598.1"/>
    </source>
</evidence>
<dbReference type="EMBL" id="JACMSC010000003">
    <property type="protein sequence ID" value="KAG6527598.1"/>
    <property type="molecule type" value="Genomic_DNA"/>
</dbReference>
<protein>
    <recommendedName>
        <fullName evidence="3">Retrotransposon gag domain-containing protein</fullName>
    </recommendedName>
</protein>